<gene>
    <name evidence="7" type="ORF">A1O3_00687</name>
</gene>
<dbReference type="PRINTS" id="PR00463">
    <property type="entry name" value="EP450I"/>
</dbReference>
<evidence type="ECO:0000256" key="3">
    <source>
        <dbReference type="ARBA" id="ARBA00067672"/>
    </source>
</evidence>
<dbReference type="Pfam" id="PF00067">
    <property type="entry name" value="p450"/>
    <property type="match status" value="1"/>
</dbReference>
<evidence type="ECO:0000313" key="8">
    <source>
        <dbReference type="Proteomes" id="UP000019478"/>
    </source>
</evidence>
<organism evidence="7 8">
    <name type="scientific">Capronia epimyces CBS 606.96</name>
    <dbReference type="NCBI Taxonomy" id="1182542"/>
    <lineage>
        <taxon>Eukaryota</taxon>
        <taxon>Fungi</taxon>
        <taxon>Dikarya</taxon>
        <taxon>Ascomycota</taxon>
        <taxon>Pezizomycotina</taxon>
        <taxon>Eurotiomycetes</taxon>
        <taxon>Chaetothyriomycetidae</taxon>
        <taxon>Chaetothyriales</taxon>
        <taxon>Herpotrichiellaceae</taxon>
        <taxon>Capronia</taxon>
    </lineage>
</organism>
<dbReference type="PANTHER" id="PTHR24305:SF168">
    <property type="entry name" value="P450, PUTATIVE (EUROFUNG)-RELATED"/>
    <property type="match status" value="1"/>
</dbReference>
<proteinExistence type="predicted"/>
<comment type="caution">
    <text evidence="7">The sequence shown here is derived from an EMBL/GenBank/DDBJ whole genome shotgun (WGS) entry which is preliminary data.</text>
</comment>
<dbReference type="InterPro" id="IPR002401">
    <property type="entry name" value="Cyt_P450_E_grp-I"/>
</dbReference>
<keyword evidence="6" id="KW-0349">Heme</keyword>
<dbReference type="FunFam" id="1.10.630.10:FF:000076">
    <property type="entry name" value="Cytochrome P450 monooxygenase"/>
    <property type="match status" value="1"/>
</dbReference>
<dbReference type="GO" id="GO:0016705">
    <property type="term" value="F:oxidoreductase activity, acting on paired donors, with incorporation or reduction of molecular oxygen"/>
    <property type="evidence" value="ECO:0007669"/>
    <property type="project" value="InterPro"/>
</dbReference>
<sequence>MLSILLAGALLFLYLLLTSLYSWYRLRHIPGPFWAGISKLWLFKHTWDGSMYLTSAEACFKHGSLIRIGPNELITSDPNVLRYILSVRSPYHRADWYEAIRIDPDHDNVLSERDEERHAMLRTKMSPGYAGKDVPNLEESLDNVIHKLVSLIETNYLSTDTEYRPIDFARKAQYLTLDIIGDIGFGRAFGYLDEDKDMFSYISTTEATIPMIILVGAFPWLAKVVQSPLLKAFLPKDTDAYGLGKIMGLAKQVVTERFQPDAKPHMDMLGSFIRHGLSQEDAESETMVQILAGSDTTASATRATMLHLITNPRVLSKLLAELKANQISDPITDSEARRLPYLQAVIKEGLRIHPPVTGLMLKDVPPTGDTINGYFVPGGTKLGYCAFGLFWDPKLWGSDARVFRPERWLEGSPEEIRQKEANLELVFGHGRWQCLGKSIAQIELNKIFVQLLRNFEFSIVDPTKPWNSFNAGVFIVSDMWMRVTKRDPKI</sequence>
<dbReference type="PANTHER" id="PTHR24305">
    <property type="entry name" value="CYTOCHROME P450"/>
    <property type="match status" value="1"/>
</dbReference>
<name>W9YGW2_9EURO</name>
<dbReference type="GO" id="GO:0005506">
    <property type="term" value="F:iron ion binding"/>
    <property type="evidence" value="ECO:0007669"/>
    <property type="project" value="InterPro"/>
</dbReference>
<dbReference type="eggNOG" id="KOG0158">
    <property type="taxonomic scope" value="Eukaryota"/>
</dbReference>
<dbReference type="OrthoDB" id="3934656at2759"/>
<dbReference type="SUPFAM" id="SSF48264">
    <property type="entry name" value="Cytochrome P450"/>
    <property type="match status" value="1"/>
</dbReference>
<dbReference type="GO" id="GO:0020037">
    <property type="term" value="F:heme binding"/>
    <property type="evidence" value="ECO:0007669"/>
    <property type="project" value="InterPro"/>
</dbReference>
<dbReference type="Gene3D" id="1.10.630.10">
    <property type="entry name" value="Cytochrome P450"/>
    <property type="match status" value="1"/>
</dbReference>
<evidence type="ECO:0000256" key="6">
    <source>
        <dbReference type="PIRSR" id="PIRSR602401-1"/>
    </source>
</evidence>
<dbReference type="Proteomes" id="UP000019478">
    <property type="component" value="Unassembled WGS sequence"/>
</dbReference>
<reference evidence="7 8" key="1">
    <citation type="submission" date="2013-03" db="EMBL/GenBank/DDBJ databases">
        <title>The Genome Sequence of Capronia epimyces CBS 606.96.</title>
        <authorList>
            <consortium name="The Broad Institute Genomics Platform"/>
            <person name="Cuomo C."/>
            <person name="de Hoog S."/>
            <person name="Gorbushina A."/>
            <person name="Walker B."/>
            <person name="Young S.K."/>
            <person name="Zeng Q."/>
            <person name="Gargeya S."/>
            <person name="Fitzgerald M."/>
            <person name="Haas B."/>
            <person name="Abouelleil A."/>
            <person name="Allen A.W."/>
            <person name="Alvarado L."/>
            <person name="Arachchi H.M."/>
            <person name="Berlin A.M."/>
            <person name="Chapman S.B."/>
            <person name="Gainer-Dewar J."/>
            <person name="Goldberg J."/>
            <person name="Griggs A."/>
            <person name="Gujja S."/>
            <person name="Hansen M."/>
            <person name="Howarth C."/>
            <person name="Imamovic A."/>
            <person name="Ireland A."/>
            <person name="Larimer J."/>
            <person name="McCowan C."/>
            <person name="Murphy C."/>
            <person name="Pearson M."/>
            <person name="Poon T.W."/>
            <person name="Priest M."/>
            <person name="Roberts A."/>
            <person name="Saif S."/>
            <person name="Shea T."/>
            <person name="Sisk P."/>
            <person name="Sykes S."/>
            <person name="Wortman J."/>
            <person name="Nusbaum C."/>
            <person name="Birren B."/>
        </authorList>
    </citation>
    <scope>NUCLEOTIDE SEQUENCE [LARGE SCALE GENOMIC DNA]</scope>
    <source>
        <strain evidence="7 8">CBS 606.96</strain>
    </source>
</reference>
<keyword evidence="6" id="KW-0479">Metal-binding</keyword>
<dbReference type="GeneID" id="19164827"/>
<dbReference type="CDD" id="cd11060">
    <property type="entry name" value="CYP57A1-like"/>
    <property type="match status" value="1"/>
</dbReference>
<dbReference type="InterPro" id="IPR036396">
    <property type="entry name" value="Cyt_P450_sf"/>
</dbReference>
<dbReference type="STRING" id="1182542.W9YGW2"/>
<evidence type="ECO:0000256" key="1">
    <source>
        <dbReference type="ARBA" id="ARBA00004972"/>
    </source>
</evidence>
<feature type="binding site" description="axial binding residue" evidence="6">
    <location>
        <position position="434"/>
    </location>
    <ligand>
        <name>heme</name>
        <dbReference type="ChEBI" id="CHEBI:30413"/>
    </ligand>
    <ligandPart>
        <name>Fe</name>
        <dbReference type="ChEBI" id="CHEBI:18248"/>
    </ligandPart>
</feature>
<dbReference type="InterPro" id="IPR001128">
    <property type="entry name" value="Cyt_P450"/>
</dbReference>
<protein>
    <recommendedName>
        <fullName evidence="4">Cytochrome P450 monooxygenase ABA1</fullName>
    </recommendedName>
    <alternativeName>
        <fullName evidence="5">Abscisic acid biosynthesis protein 1</fullName>
    </alternativeName>
    <alternativeName>
        <fullName evidence="3">Cytochrome P450 monooxygenase aba1</fullName>
    </alternativeName>
</protein>
<comment type="pathway">
    <text evidence="1">Hormone biosynthesis.</text>
</comment>
<accession>W9YGW2</accession>
<dbReference type="HOGENOM" id="CLU_001570_14_0_1"/>
<dbReference type="PRINTS" id="PR00385">
    <property type="entry name" value="P450"/>
</dbReference>
<comment type="cofactor">
    <cofactor evidence="6">
        <name>heme</name>
        <dbReference type="ChEBI" id="CHEBI:30413"/>
    </cofactor>
</comment>
<keyword evidence="2" id="KW-0843">Virulence</keyword>
<dbReference type="RefSeq" id="XP_007729027.1">
    <property type="nucleotide sequence ID" value="XM_007730837.1"/>
</dbReference>
<evidence type="ECO:0000256" key="4">
    <source>
        <dbReference type="ARBA" id="ARBA00068222"/>
    </source>
</evidence>
<keyword evidence="6" id="KW-0408">Iron</keyword>
<evidence type="ECO:0000256" key="2">
    <source>
        <dbReference type="ARBA" id="ARBA00023026"/>
    </source>
</evidence>
<dbReference type="InterPro" id="IPR050121">
    <property type="entry name" value="Cytochrome_P450_monoxygenase"/>
</dbReference>
<dbReference type="AlphaFoldDB" id="W9YGW2"/>
<keyword evidence="8" id="KW-1185">Reference proteome</keyword>
<evidence type="ECO:0000313" key="7">
    <source>
        <dbReference type="EMBL" id="EXJ92137.1"/>
    </source>
</evidence>
<dbReference type="EMBL" id="AMGY01000001">
    <property type="protein sequence ID" value="EXJ92137.1"/>
    <property type="molecule type" value="Genomic_DNA"/>
</dbReference>
<dbReference type="GO" id="GO:0004497">
    <property type="term" value="F:monooxygenase activity"/>
    <property type="evidence" value="ECO:0007669"/>
    <property type="project" value="InterPro"/>
</dbReference>
<evidence type="ECO:0000256" key="5">
    <source>
        <dbReference type="ARBA" id="ARBA00079990"/>
    </source>
</evidence>